<feature type="transmembrane region" description="Helical" evidence="2">
    <location>
        <begin position="332"/>
        <end position="356"/>
    </location>
</feature>
<gene>
    <name evidence="3" type="ORF">AAF712_006756</name>
</gene>
<evidence type="ECO:0000256" key="1">
    <source>
        <dbReference type="SAM" id="MobiDB-lite"/>
    </source>
</evidence>
<feature type="region of interest" description="Disordered" evidence="1">
    <location>
        <begin position="137"/>
        <end position="161"/>
    </location>
</feature>
<evidence type="ECO:0000313" key="4">
    <source>
        <dbReference type="Proteomes" id="UP001437256"/>
    </source>
</evidence>
<keyword evidence="4" id="KW-1185">Reference proteome</keyword>
<dbReference type="EMBL" id="JBBXMP010000038">
    <property type="protein sequence ID" value="KAL0066132.1"/>
    <property type="molecule type" value="Genomic_DNA"/>
</dbReference>
<organism evidence="3 4">
    <name type="scientific">Marasmius tenuissimus</name>
    <dbReference type="NCBI Taxonomy" id="585030"/>
    <lineage>
        <taxon>Eukaryota</taxon>
        <taxon>Fungi</taxon>
        <taxon>Dikarya</taxon>
        <taxon>Basidiomycota</taxon>
        <taxon>Agaricomycotina</taxon>
        <taxon>Agaricomycetes</taxon>
        <taxon>Agaricomycetidae</taxon>
        <taxon>Agaricales</taxon>
        <taxon>Marasmiineae</taxon>
        <taxon>Marasmiaceae</taxon>
        <taxon>Marasmius</taxon>
    </lineage>
</organism>
<reference evidence="3 4" key="1">
    <citation type="submission" date="2024-05" db="EMBL/GenBank/DDBJ databases">
        <title>A draft genome resource for the thread blight pathogen Marasmius tenuissimus strain MS-2.</title>
        <authorList>
            <person name="Yulfo-Soto G.E."/>
            <person name="Baruah I.K."/>
            <person name="Amoako-Attah I."/>
            <person name="Bukari Y."/>
            <person name="Meinhardt L.W."/>
            <person name="Bailey B.A."/>
            <person name="Cohen S.P."/>
        </authorList>
    </citation>
    <scope>NUCLEOTIDE SEQUENCE [LARGE SCALE GENOMIC DNA]</scope>
    <source>
        <strain evidence="3 4">MS-2</strain>
    </source>
</reference>
<protein>
    <submittedName>
        <fullName evidence="3">Uncharacterized protein</fullName>
    </submittedName>
</protein>
<dbReference type="PANTHER" id="PTHR35043:SF7">
    <property type="entry name" value="TRANSCRIPTION FACTOR DOMAIN-CONTAINING PROTEIN"/>
    <property type="match status" value="1"/>
</dbReference>
<name>A0ABR3A0P2_9AGAR</name>
<keyword evidence="2" id="KW-1133">Transmembrane helix</keyword>
<dbReference type="Proteomes" id="UP001437256">
    <property type="component" value="Unassembled WGS sequence"/>
</dbReference>
<sequence length="381" mass="42885">MGGFAFYDSEDKFRFHLWDQRFCKRSEAQDGCDVQLGQLKQLHPTPNGRDQYQSPLEYCVANKLIVMTEEEIKSLAIFQTLHFIANCIARGVNGLAITELEFFTLGFAGLNLATYSLWWHKPSRVRFPVRVMSRRMPISPQRPSDSIGQNEEPNSRLPDTGSIPLQRLSGSLHQDEEPRLPDTGTPVMPFAEARAPRKLTIRAVGDQVLQMQRLSFRAARRIFKYAWDPDSSRSINLEHGSILSAGYSEKDEDFAFIFMICAAIILGVFHGIPIMINYHDFPGHTEDHHLWTVFAIIITVVPYGAPVAVGMPIAVVEFQAETRNFAPVMRKIGLLALSLSLLLYAIARIALIALAIKQVIDLPPSALQQVKWTTLIPHFGV</sequence>
<dbReference type="PANTHER" id="PTHR35043">
    <property type="entry name" value="TRANSCRIPTION FACTOR DOMAIN-CONTAINING PROTEIN"/>
    <property type="match status" value="1"/>
</dbReference>
<evidence type="ECO:0000256" key="2">
    <source>
        <dbReference type="SAM" id="Phobius"/>
    </source>
</evidence>
<keyword evidence="2" id="KW-0472">Membrane</keyword>
<feature type="transmembrane region" description="Helical" evidence="2">
    <location>
        <begin position="254"/>
        <end position="276"/>
    </location>
</feature>
<comment type="caution">
    <text evidence="3">The sequence shown here is derived from an EMBL/GenBank/DDBJ whole genome shotgun (WGS) entry which is preliminary data.</text>
</comment>
<keyword evidence="2" id="KW-0812">Transmembrane</keyword>
<proteinExistence type="predicted"/>
<evidence type="ECO:0000313" key="3">
    <source>
        <dbReference type="EMBL" id="KAL0066132.1"/>
    </source>
</evidence>
<accession>A0ABR3A0P2</accession>
<feature type="transmembrane region" description="Helical" evidence="2">
    <location>
        <begin position="288"/>
        <end position="311"/>
    </location>
</feature>
<feature type="compositionally biased region" description="Polar residues" evidence="1">
    <location>
        <begin position="141"/>
        <end position="152"/>
    </location>
</feature>